<protein>
    <submittedName>
        <fullName evidence="2">Uncharacterized protein</fullName>
    </submittedName>
</protein>
<keyword evidence="3" id="KW-1185">Reference proteome</keyword>
<feature type="signal peptide" evidence="1">
    <location>
        <begin position="1"/>
        <end position="22"/>
    </location>
</feature>
<name>A0A8X6ILI8_9ARAC</name>
<gene>
    <name evidence="2" type="ORF">TNIN_183311</name>
</gene>
<proteinExistence type="predicted"/>
<dbReference type="Proteomes" id="UP000886998">
    <property type="component" value="Unassembled WGS sequence"/>
</dbReference>
<evidence type="ECO:0000256" key="1">
    <source>
        <dbReference type="SAM" id="SignalP"/>
    </source>
</evidence>
<evidence type="ECO:0000313" key="3">
    <source>
        <dbReference type="Proteomes" id="UP000886998"/>
    </source>
</evidence>
<sequence>CWQIITVVVVVIFLCTILPCDCAPFKIKHYSSQKSLIHRGGRPSILGSSSIQFIKRGERRLVQGSSPIHFISPFVPTLPPMQSFHSFFIPPISMGKSSMSSIYRLPLQLLNNGKPQKVFHVSPKKSPQFIDLLPHASSKIIQLPLKFVSNALLPPLSKLPKHRGSVISKGLELFNSESRFQPLGAATSVLKVLVTAAGHAKVWRGNLFLRDGLLRR</sequence>
<accession>A0A8X6ILI8</accession>
<organism evidence="2 3">
    <name type="scientific">Trichonephila inaurata madagascariensis</name>
    <dbReference type="NCBI Taxonomy" id="2747483"/>
    <lineage>
        <taxon>Eukaryota</taxon>
        <taxon>Metazoa</taxon>
        <taxon>Ecdysozoa</taxon>
        <taxon>Arthropoda</taxon>
        <taxon>Chelicerata</taxon>
        <taxon>Arachnida</taxon>
        <taxon>Araneae</taxon>
        <taxon>Araneomorphae</taxon>
        <taxon>Entelegynae</taxon>
        <taxon>Araneoidea</taxon>
        <taxon>Nephilidae</taxon>
        <taxon>Trichonephila</taxon>
        <taxon>Trichonephila inaurata</taxon>
    </lineage>
</organism>
<comment type="caution">
    <text evidence="2">The sequence shown here is derived from an EMBL/GenBank/DDBJ whole genome shotgun (WGS) entry which is preliminary data.</text>
</comment>
<reference evidence="2" key="1">
    <citation type="submission" date="2020-08" db="EMBL/GenBank/DDBJ databases">
        <title>Multicomponent nature underlies the extraordinary mechanical properties of spider dragline silk.</title>
        <authorList>
            <person name="Kono N."/>
            <person name="Nakamura H."/>
            <person name="Mori M."/>
            <person name="Yoshida Y."/>
            <person name="Ohtoshi R."/>
            <person name="Malay A.D."/>
            <person name="Moran D.A.P."/>
            <person name="Tomita M."/>
            <person name="Numata K."/>
            <person name="Arakawa K."/>
        </authorList>
    </citation>
    <scope>NUCLEOTIDE SEQUENCE</scope>
</reference>
<dbReference type="OrthoDB" id="6416590at2759"/>
<feature type="non-terminal residue" evidence="2">
    <location>
        <position position="1"/>
    </location>
</feature>
<evidence type="ECO:0000313" key="2">
    <source>
        <dbReference type="EMBL" id="GFS49876.1"/>
    </source>
</evidence>
<dbReference type="EMBL" id="BMAV01026372">
    <property type="protein sequence ID" value="GFS49876.1"/>
    <property type="molecule type" value="Genomic_DNA"/>
</dbReference>
<feature type="chain" id="PRO_5036454567" evidence="1">
    <location>
        <begin position="23"/>
        <end position="216"/>
    </location>
</feature>
<keyword evidence="1" id="KW-0732">Signal</keyword>
<feature type="non-terminal residue" evidence="2">
    <location>
        <position position="216"/>
    </location>
</feature>
<dbReference type="AlphaFoldDB" id="A0A8X6ILI8"/>